<feature type="region of interest" description="Disordered" evidence="1">
    <location>
        <begin position="132"/>
        <end position="171"/>
    </location>
</feature>
<reference evidence="2 3" key="1">
    <citation type="submission" date="2023-03" db="EMBL/GenBank/DDBJ databases">
        <title>WGS of Gossypium arboreum.</title>
        <authorList>
            <person name="Yu D."/>
        </authorList>
    </citation>
    <scope>NUCLEOTIDE SEQUENCE [LARGE SCALE GENOMIC DNA]</scope>
    <source>
        <tissue evidence="2">Leaf</tissue>
    </source>
</reference>
<feature type="compositionally biased region" description="Acidic residues" evidence="1">
    <location>
        <begin position="133"/>
        <end position="142"/>
    </location>
</feature>
<evidence type="ECO:0000313" key="3">
    <source>
        <dbReference type="Proteomes" id="UP001358586"/>
    </source>
</evidence>
<keyword evidence="3" id="KW-1185">Reference proteome</keyword>
<evidence type="ECO:0000313" key="2">
    <source>
        <dbReference type="EMBL" id="KAK5818910.1"/>
    </source>
</evidence>
<protein>
    <submittedName>
        <fullName evidence="2">Uncharacterized protein</fullName>
    </submittedName>
</protein>
<proteinExistence type="predicted"/>
<sequence>MMNTHNEAALHYIHAILAHTLNGRRESTGVVSTIDAYFLYSMATGHVFDLAHFITFTFRHQTDCHRSGPIYLGPYVTRLARHFSIFDTPEMSSTFILVGEMSPQGISSMIHIRMIERCLRVDPPQYRLVQFADQDEPEDITDDVPPPHEDPPPPPPSHHQPPAVTLTDLSK</sequence>
<gene>
    <name evidence="2" type="ORF">PVK06_023860</name>
</gene>
<dbReference type="Proteomes" id="UP001358586">
    <property type="component" value="Chromosome 7"/>
</dbReference>
<accession>A0ABR0PCC3</accession>
<dbReference type="EMBL" id="JARKNE010000007">
    <property type="protein sequence ID" value="KAK5818910.1"/>
    <property type="molecule type" value="Genomic_DNA"/>
</dbReference>
<name>A0ABR0PCC3_GOSAR</name>
<evidence type="ECO:0000256" key="1">
    <source>
        <dbReference type="SAM" id="MobiDB-lite"/>
    </source>
</evidence>
<comment type="caution">
    <text evidence="2">The sequence shown here is derived from an EMBL/GenBank/DDBJ whole genome shotgun (WGS) entry which is preliminary data.</text>
</comment>
<organism evidence="2 3">
    <name type="scientific">Gossypium arboreum</name>
    <name type="common">Tree cotton</name>
    <name type="synonym">Gossypium nanking</name>
    <dbReference type="NCBI Taxonomy" id="29729"/>
    <lineage>
        <taxon>Eukaryota</taxon>
        <taxon>Viridiplantae</taxon>
        <taxon>Streptophyta</taxon>
        <taxon>Embryophyta</taxon>
        <taxon>Tracheophyta</taxon>
        <taxon>Spermatophyta</taxon>
        <taxon>Magnoliopsida</taxon>
        <taxon>eudicotyledons</taxon>
        <taxon>Gunneridae</taxon>
        <taxon>Pentapetalae</taxon>
        <taxon>rosids</taxon>
        <taxon>malvids</taxon>
        <taxon>Malvales</taxon>
        <taxon>Malvaceae</taxon>
        <taxon>Malvoideae</taxon>
        <taxon>Gossypium</taxon>
    </lineage>
</organism>